<dbReference type="PROSITE" id="PS00886">
    <property type="entry name" value="ILVD_EDD_1"/>
    <property type="match status" value="1"/>
</dbReference>
<dbReference type="SUPFAM" id="SSF52016">
    <property type="entry name" value="LeuD/IlvD-like"/>
    <property type="match status" value="1"/>
</dbReference>
<evidence type="ECO:0000256" key="10">
    <source>
        <dbReference type="ARBA" id="ARBA00023304"/>
    </source>
</evidence>
<dbReference type="NCBIfam" id="NF002068">
    <property type="entry name" value="PRK00911.1"/>
    <property type="match status" value="1"/>
</dbReference>
<accession>A0A165LC70</accession>
<sequence>MRSDTIKTGFEKAPHRSLLKATGTIHEKGDYQKPFIGICNSFNELIPGHAHLQELGRIAKEEVRKAGGVPFEFNTIGVCDGIAMGHIGMRYSLASRELIADSVETVAEAHRLDGLVCIPNCDKITPGMMMAALRINIPVIFVSGGPMKAGHTPSGKTVDLISVFEAVGQRSTGEISEEELETIEENACPGCGSCSGMFTANSMNCLSEALGFALPGNGTILAGDPRRNELVREASRRIIDLVEKNVRPRDILSRSTLLNAFALDFAMGGSTNTILHTLAIANEAELDFDFSELNGLSAKTPYICKVSPATMDVHIEDVDRAGGISAILHELSKIEGLLDLSVPTVTGKSLGENIKDAEVLDRKVIRTVEDPYSATGGLCVLYGNLAPQGAVIKTGAVSAPMMRHSGPAKVYDSQDDAIKGIMDGDVKSGDVVVIRYEGPKGGPGMPEMLSPTSAIMGRGLGDSVALITDGRFSGGSRGACIGHVSPEAAEKGPIAALRNGDTVTIDIPGRSITMEVSDEEIAARTAALPAFVPKIRKGYLARYAEMVTSANTGAILKTPVSCEPK</sequence>
<dbReference type="PANTHER" id="PTHR43661:SF3">
    <property type="entry name" value="D-XYLONATE DEHYDRATASE YAGF-RELATED"/>
    <property type="match status" value="1"/>
</dbReference>
<protein>
    <recommendedName>
        <fullName evidence="14 15">Dihydroxy-acid dehydratase</fullName>
        <shortName evidence="15">DAD</shortName>
        <ecNumber evidence="14 15">4.2.1.9</ecNumber>
    </recommendedName>
</protein>
<dbReference type="Pfam" id="PF00920">
    <property type="entry name" value="ILVD_EDD_N"/>
    <property type="match status" value="1"/>
</dbReference>
<dbReference type="GO" id="GO:0009097">
    <property type="term" value="P:isoleucine biosynthetic process"/>
    <property type="evidence" value="ECO:0007669"/>
    <property type="project" value="UniProtKB-UniRule"/>
</dbReference>
<comment type="catalytic activity">
    <reaction evidence="11">
        <text>(2R)-2,3-dihydroxy-3-methylbutanoate = 3-methyl-2-oxobutanoate + H2O</text>
        <dbReference type="Rhea" id="RHEA:24809"/>
        <dbReference type="ChEBI" id="CHEBI:11851"/>
        <dbReference type="ChEBI" id="CHEBI:15377"/>
        <dbReference type="ChEBI" id="CHEBI:49072"/>
        <dbReference type="EC" id="4.2.1.9"/>
    </reaction>
    <physiologicalReaction direction="left-to-right" evidence="11">
        <dbReference type="Rhea" id="RHEA:24810"/>
    </physiologicalReaction>
</comment>
<dbReference type="Pfam" id="PF24877">
    <property type="entry name" value="ILV_EDD_C"/>
    <property type="match status" value="1"/>
</dbReference>
<evidence type="ECO:0000256" key="3">
    <source>
        <dbReference type="ARBA" id="ARBA00022605"/>
    </source>
</evidence>
<comment type="function">
    <text evidence="15">Functions in the biosynthesis of branched-chain amino acids. Catalyzes the dehydration of (2R,3R)-2,3-dihydroxy-3-methylpentanoate (2,3-dihydroxy-3-methylvalerate) into 2-oxo-3-methylpentanoate (2-oxo-3-methylvalerate) and of (2R)-2,3-dihydroxy-3-methylbutanoate (2,3-dihydroxyisovalerate) into 2-oxo-3-methylbutanoate (2-oxoisovalerate), the penultimate precursor to L-isoleucine and L-valine, respectively.</text>
</comment>
<comment type="pathway">
    <text evidence="13 15">Amino-acid biosynthesis; L-isoleucine biosynthesis; L-isoleucine from 2-oxobutanoate: step 3/4.</text>
</comment>
<dbReference type="EMBL" id="LVWG01000033">
    <property type="protein sequence ID" value="KZK73842.1"/>
    <property type="molecule type" value="Genomic_DNA"/>
</dbReference>
<evidence type="ECO:0000256" key="15">
    <source>
        <dbReference type="HAMAP-Rule" id="MF_00012"/>
    </source>
</evidence>
<evidence type="ECO:0000256" key="14">
    <source>
        <dbReference type="ARBA" id="ARBA00029490"/>
    </source>
</evidence>
<comment type="caution">
    <text evidence="15">Lacks conserved residue(s) required for the propagation of feature annotation.</text>
</comment>
<keyword evidence="6 15" id="KW-0460">Magnesium</keyword>
<name>A0A165LC70_PELLU</name>
<keyword evidence="5 15" id="KW-0479">Metal-binding</keyword>
<dbReference type="NCBIfam" id="TIGR00110">
    <property type="entry name" value="ilvD"/>
    <property type="match status" value="1"/>
</dbReference>
<keyword evidence="10 15" id="KW-0100">Branched-chain amino acid biosynthesis</keyword>
<evidence type="ECO:0000256" key="9">
    <source>
        <dbReference type="ARBA" id="ARBA00023239"/>
    </source>
</evidence>
<proteinExistence type="inferred from homology"/>
<evidence type="ECO:0000256" key="2">
    <source>
        <dbReference type="ARBA" id="ARBA00006486"/>
    </source>
</evidence>
<dbReference type="GO" id="GO:0051537">
    <property type="term" value="F:2 iron, 2 sulfur cluster binding"/>
    <property type="evidence" value="ECO:0007669"/>
    <property type="project" value="UniProtKB-UniRule"/>
</dbReference>
<dbReference type="PANTHER" id="PTHR43661">
    <property type="entry name" value="D-XYLONATE DEHYDRATASE"/>
    <property type="match status" value="1"/>
</dbReference>
<dbReference type="InterPro" id="IPR042096">
    <property type="entry name" value="Dihydro-acid_dehy_C"/>
</dbReference>
<dbReference type="GO" id="GO:0000287">
    <property type="term" value="F:magnesium ion binding"/>
    <property type="evidence" value="ECO:0007669"/>
    <property type="project" value="UniProtKB-UniRule"/>
</dbReference>
<dbReference type="FunFam" id="3.50.30.80:FF:000001">
    <property type="entry name" value="Dihydroxy-acid dehydratase"/>
    <property type="match status" value="1"/>
</dbReference>
<dbReference type="InterPro" id="IPR000581">
    <property type="entry name" value="ILV_EDD_N"/>
</dbReference>
<dbReference type="InterPro" id="IPR056740">
    <property type="entry name" value="ILV_EDD_C"/>
</dbReference>
<keyword evidence="7 15" id="KW-0408">Iron</keyword>
<dbReference type="PROSITE" id="PS00887">
    <property type="entry name" value="ILVD_EDD_2"/>
    <property type="match status" value="1"/>
</dbReference>
<evidence type="ECO:0000256" key="1">
    <source>
        <dbReference type="ARBA" id="ARBA00001946"/>
    </source>
</evidence>
<evidence type="ECO:0000256" key="4">
    <source>
        <dbReference type="ARBA" id="ARBA00022714"/>
    </source>
</evidence>
<dbReference type="EC" id="4.2.1.9" evidence="14 15"/>
<evidence type="ECO:0000256" key="5">
    <source>
        <dbReference type="ARBA" id="ARBA00022723"/>
    </source>
</evidence>
<feature type="domain" description="Dihydroxy-acid/6-phosphogluconate dehydratase C-terminal" evidence="17">
    <location>
        <begin position="363"/>
        <end position="554"/>
    </location>
</feature>
<gene>
    <name evidence="15" type="primary">ilvD</name>
    <name evidence="18" type="ORF">A3K90_03345</name>
</gene>
<dbReference type="Gene3D" id="3.50.30.80">
    <property type="entry name" value="IlvD/EDD C-terminal domain-like"/>
    <property type="match status" value="1"/>
</dbReference>
<evidence type="ECO:0000259" key="16">
    <source>
        <dbReference type="Pfam" id="PF00920"/>
    </source>
</evidence>
<evidence type="ECO:0000256" key="8">
    <source>
        <dbReference type="ARBA" id="ARBA00023014"/>
    </source>
</evidence>
<feature type="active site" description="Proton acceptor" evidence="15">
    <location>
        <position position="473"/>
    </location>
</feature>
<reference evidence="18 19" key="1">
    <citation type="submission" date="2016-03" db="EMBL/GenBank/DDBJ databases">
        <title>Speciation and ecological success in dimly lit waters: horizontal gene transfer in a green sulfur bacteria bloom unveiled by metagenomic assembly.</title>
        <authorList>
            <person name="Llorens-Mares T."/>
            <person name="Liu Z."/>
            <person name="Allen L.Z."/>
            <person name="Rusch D.B."/>
            <person name="Craig M.T."/>
            <person name="Dupont C.L."/>
            <person name="Bryant D.A."/>
            <person name="Casamayor E.O."/>
        </authorList>
    </citation>
    <scope>NUCLEOTIDE SEQUENCE [LARGE SCALE GENOMIC DNA]</scope>
    <source>
        <strain evidence="18">CIII</strain>
    </source>
</reference>
<evidence type="ECO:0000313" key="19">
    <source>
        <dbReference type="Proteomes" id="UP000076481"/>
    </source>
</evidence>
<dbReference type="InterPro" id="IPR020558">
    <property type="entry name" value="DiOHA_6PGluconate_deHydtase_CS"/>
</dbReference>
<evidence type="ECO:0000256" key="7">
    <source>
        <dbReference type="ARBA" id="ARBA00023004"/>
    </source>
</evidence>
<keyword evidence="9 15" id="KW-0456">Lyase</keyword>
<comment type="catalytic activity">
    <reaction evidence="15">
        <text>(2R,3R)-2,3-dihydroxy-3-methylpentanoate = (S)-3-methyl-2-oxopentanoate + H2O</text>
        <dbReference type="Rhea" id="RHEA:27694"/>
        <dbReference type="ChEBI" id="CHEBI:15377"/>
        <dbReference type="ChEBI" id="CHEBI:35146"/>
        <dbReference type="ChEBI" id="CHEBI:49258"/>
        <dbReference type="EC" id="4.2.1.9"/>
    </reaction>
</comment>
<comment type="cofactor">
    <cofactor evidence="15">
        <name>[2Fe-2S] cluster</name>
        <dbReference type="ChEBI" id="CHEBI:190135"/>
    </cofactor>
    <text evidence="15">Binds 1 [2Fe-2S] cluster per subunit. This cluster acts as a Lewis acid cofactor.</text>
</comment>
<dbReference type="UniPathway" id="UPA00049">
    <property type="reaction ID" value="UER00061"/>
</dbReference>
<feature type="binding site" description="via carbamate group" evidence="15">
    <location>
        <position position="123"/>
    </location>
    <ligand>
        <name>Mg(2+)</name>
        <dbReference type="ChEBI" id="CHEBI:18420"/>
    </ligand>
</feature>
<evidence type="ECO:0000259" key="17">
    <source>
        <dbReference type="Pfam" id="PF24877"/>
    </source>
</evidence>
<evidence type="ECO:0000256" key="12">
    <source>
        <dbReference type="ARBA" id="ARBA00029436"/>
    </source>
</evidence>
<feature type="binding site" evidence="15">
    <location>
        <position position="122"/>
    </location>
    <ligand>
        <name>Mg(2+)</name>
        <dbReference type="ChEBI" id="CHEBI:18420"/>
    </ligand>
</feature>
<keyword evidence="3 15" id="KW-0028">Amino-acid biosynthesis</keyword>
<comment type="caution">
    <text evidence="18">The sequence shown here is derived from an EMBL/GenBank/DDBJ whole genome shotgun (WGS) entry which is preliminary data.</text>
</comment>
<evidence type="ECO:0000313" key="18">
    <source>
        <dbReference type="EMBL" id="KZK73842.1"/>
    </source>
</evidence>
<dbReference type="GO" id="GO:0005829">
    <property type="term" value="C:cytosol"/>
    <property type="evidence" value="ECO:0007669"/>
    <property type="project" value="TreeGrafter"/>
</dbReference>
<evidence type="ECO:0000256" key="13">
    <source>
        <dbReference type="ARBA" id="ARBA00029437"/>
    </source>
</evidence>
<comment type="cofactor">
    <cofactor evidence="1 15">
        <name>Mg(2+)</name>
        <dbReference type="ChEBI" id="CHEBI:18420"/>
    </cofactor>
</comment>
<dbReference type="GO" id="GO:0004160">
    <property type="term" value="F:dihydroxy-acid dehydratase activity"/>
    <property type="evidence" value="ECO:0007669"/>
    <property type="project" value="UniProtKB-UniRule"/>
</dbReference>
<dbReference type="RefSeq" id="WP_303682016.1">
    <property type="nucleotide sequence ID" value="NZ_LVWG01000033.1"/>
</dbReference>
<comment type="subunit">
    <text evidence="15">Homodimer.</text>
</comment>
<dbReference type="InterPro" id="IPR004404">
    <property type="entry name" value="DihydroxyA_deHydtase"/>
</dbReference>
<keyword evidence="8 15" id="KW-0411">Iron-sulfur</keyword>
<feature type="domain" description="Dihydroxy-acid/6-phosphogluconate dehydratase N-terminal" evidence="16">
    <location>
        <begin position="33"/>
        <end position="353"/>
    </location>
</feature>
<dbReference type="InterPro" id="IPR037237">
    <property type="entry name" value="IlvD/EDD_N"/>
</dbReference>
<keyword evidence="4 15" id="KW-0001">2Fe-2S</keyword>
<dbReference type="UniPathway" id="UPA00047">
    <property type="reaction ID" value="UER00057"/>
</dbReference>
<feature type="modified residue" description="N6-carboxylysine" evidence="15">
    <location>
        <position position="123"/>
    </location>
</feature>
<feature type="binding site" evidence="15">
    <location>
        <position position="447"/>
    </location>
    <ligand>
        <name>Mg(2+)</name>
        <dbReference type="ChEBI" id="CHEBI:18420"/>
    </ligand>
</feature>
<dbReference type="HAMAP" id="MF_00012">
    <property type="entry name" value="IlvD"/>
    <property type="match status" value="1"/>
</dbReference>
<organism evidence="18 19">
    <name type="scientific">Pelodictyon luteolum</name>
    <dbReference type="NCBI Taxonomy" id="1100"/>
    <lineage>
        <taxon>Bacteria</taxon>
        <taxon>Pseudomonadati</taxon>
        <taxon>Chlorobiota</taxon>
        <taxon>Chlorobiia</taxon>
        <taxon>Chlorobiales</taxon>
        <taxon>Chlorobiaceae</taxon>
        <taxon>Chlorobium/Pelodictyon group</taxon>
        <taxon>Pelodictyon</taxon>
    </lineage>
</organism>
<dbReference type="GO" id="GO:0009099">
    <property type="term" value="P:L-valine biosynthetic process"/>
    <property type="evidence" value="ECO:0007669"/>
    <property type="project" value="UniProtKB-UniRule"/>
</dbReference>
<comment type="similarity">
    <text evidence="2 15">Belongs to the IlvD/Edd family.</text>
</comment>
<comment type="pathway">
    <text evidence="12 15">Amino-acid biosynthesis; L-valine biosynthesis; L-valine from pyruvate: step 3/4.</text>
</comment>
<evidence type="ECO:0000256" key="11">
    <source>
        <dbReference type="ARBA" id="ARBA00029304"/>
    </source>
</evidence>
<evidence type="ECO:0000256" key="6">
    <source>
        <dbReference type="ARBA" id="ARBA00022842"/>
    </source>
</evidence>
<dbReference type="SUPFAM" id="SSF143975">
    <property type="entry name" value="IlvD/EDD N-terminal domain-like"/>
    <property type="match status" value="1"/>
</dbReference>
<feature type="binding site" evidence="15">
    <location>
        <position position="80"/>
    </location>
    <ligand>
        <name>Mg(2+)</name>
        <dbReference type="ChEBI" id="CHEBI:18420"/>
    </ligand>
</feature>
<dbReference type="Proteomes" id="UP000076481">
    <property type="component" value="Unassembled WGS sequence"/>
</dbReference>
<dbReference type="AlphaFoldDB" id="A0A165LC70"/>